<keyword evidence="2" id="KW-1185">Reference proteome</keyword>
<feature type="non-terminal residue" evidence="1">
    <location>
        <position position="76"/>
    </location>
</feature>
<sequence length="76" mass="8904">ITISKNKTVTILTRIQEHPNTFHADNNILICLYYNKPVEWRSKLTVDNHCNSNMHKSNKSIFEAQEHPKKQISIQT</sequence>
<proteinExistence type="predicted"/>
<gene>
    <name evidence="1" type="ORF">SCALOS_LOCUS9806</name>
</gene>
<feature type="non-terminal residue" evidence="1">
    <location>
        <position position="1"/>
    </location>
</feature>
<accession>A0ACA9P195</accession>
<evidence type="ECO:0000313" key="2">
    <source>
        <dbReference type="Proteomes" id="UP000789860"/>
    </source>
</evidence>
<name>A0ACA9P195_9GLOM</name>
<dbReference type="Proteomes" id="UP000789860">
    <property type="component" value="Unassembled WGS sequence"/>
</dbReference>
<dbReference type="EMBL" id="CAJVPM010032670">
    <property type="protein sequence ID" value="CAG8683120.1"/>
    <property type="molecule type" value="Genomic_DNA"/>
</dbReference>
<evidence type="ECO:0000313" key="1">
    <source>
        <dbReference type="EMBL" id="CAG8683120.1"/>
    </source>
</evidence>
<protein>
    <submittedName>
        <fullName evidence="1">11009_t:CDS:1</fullName>
    </submittedName>
</protein>
<organism evidence="1 2">
    <name type="scientific">Scutellospora calospora</name>
    <dbReference type="NCBI Taxonomy" id="85575"/>
    <lineage>
        <taxon>Eukaryota</taxon>
        <taxon>Fungi</taxon>
        <taxon>Fungi incertae sedis</taxon>
        <taxon>Mucoromycota</taxon>
        <taxon>Glomeromycotina</taxon>
        <taxon>Glomeromycetes</taxon>
        <taxon>Diversisporales</taxon>
        <taxon>Gigasporaceae</taxon>
        <taxon>Scutellospora</taxon>
    </lineage>
</organism>
<comment type="caution">
    <text evidence="1">The sequence shown here is derived from an EMBL/GenBank/DDBJ whole genome shotgun (WGS) entry which is preliminary data.</text>
</comment>
<reference evidence="1" key="1">
    <citation type="submission" date="2021-06" db="EMBL/GenBank/DDBJ databases">
        <authorList>
            <person name="Kallberg Y."/>
            <person name="Tangrot J."/>
            <person name="Rosling A."/>
        </authorList>
    </citation>
    <scope>NUCLEOTIDE SEQUENCE</scope>
    <source>
        <strain evidence="1">AU212A</strain>
    </source>
</reference>